<dbReference type="PIRSF" id="PIRSF001434">
    <property type="entry name" value="CGS"/>
    <property type="match status" value="1"/>
</dbReference>
<dbReference type="RefSeq" id="WP_261614086.1">
    <property type="nucleotide sequence ID" value="NZ_JALIDZ010000001.1"/>
</dbReference>
<dbReference type="InterPro" id="IPR000277">
    <property type="entry name" value="Cys/Met-Metab_PyrdxlP-dep_enz"/>
</dbReference>
<evidence type="ECO:0000313" key="6">
    <source>
        <dbReference type="Proteomes" id="UP001320898"/>
    </source>
</evidence>
<reference evidence="5 6" key="1">
    <citation type="submission" date="2022-04" db="EMBL/GenBank/DDBJ databases">
        <authorList>
            <person name="Ye Y.-Q."/>
            <person name="Du Z.-J."/>
        </authorList>
    </citation>
    <scope>NUCLEOTIDE SEQUENCE [LARGE SCALE GENOMIC DNA]</scope>
    <source>
        <strain evidence="5 6">A6E488</strain>
    </source>
</reference>
<evidence type="ECO:0000313" key="5">
    <source>
        <dbReference type="EMBL" id="MCT8970519.1"/>
    </source>
</evidence>
<comment type="caution">
    <text evidence="5">The sequence shown here is derived from an EMBL/GenBank/DDBJ whole genome shotgun (WGS) entry which is preliminary data.</text>
</comment>
<dbReference type="GO" id="GO:0005737">
    <property type="term" value="C:cytoplasm"/>
    <property type="evidence" value="ECO:0007669"/>
    <property type="project" value="TreeGrafter"/>
</dbReference>
<dbReference type="FunFam" id="3.40.640.10:FF:000046">
    <property type="entry name" value="Cystathionine gamma-lyase"/>
    <property type="match status" value="1"/>
</dbReference>
<sequence>MTSSKNHLDPETLAAQALGRIDRETGAVVPPLHSASTFARDADYALIGPHIYSRDSAPTLAHAEDIVATLEGGAGARVFGSGLAAFAALTETLAPGAHVVAPQVMYYAAQAWLRRLAERERLSLDLYDQTDPQTLKALVRPGRTELVWVETPANPTWDVMDIAFAAEAAHSAGAILGVDSTCAPPPTTRAISLGADIVLHSATKYLNGHSDLTAGVLVTAKDDARWVDIHAVRNLTGGVLGGFEAWLLIRGMRTLFVRFARQSETALAIARHFEGHPRVAGVLYPGLASHPGHTIAAKQMTGGFGGMLSILVDGDIDTARAVATRTRVFVPATSLGGVESLIEHRRSVESPESTVADTLLRLSVGLESANDLIADLEQALKG</sequence>
<dbReference type="Pfam" id="PF01053">
    <property type="entry name" value="Cys_Met_Meta_PP"/>
    <property type="match status" value="1"/>
</dbReference>
<evidence type="ECO:0000256" key="3">
    <source>
        <dbReference type="PIRSR" id="PIRSR001434-2"/>
    </source>
</evidence>
<dbReference type="InterPro" id="IPR015421">
    <property type="entry name" value="PyrdxlP-dep_Trfase_major"/>
</dbReference>
<evidence type="ECO:0000256" key="2">
    <source>
        <dbReference type="ARBA" id="ARBA00022898"/>
    </source>
</evidence>
<dbReference type="SUPFAM" id="SSF53383">
    <property type="entry name" value="PLP-dependent transferases"/>
    <property type="match status" value="1"/>
</dbReference>
<gene>
    <name evidence="5" type="ORF">MUB46_01465</name>
</gene>
<evidence type="ECO:0000256" key="4">
    <source>
        <dbReference type="RuleBase" id="RU362118"/>
    </source>
</evidence>
<dbReference type="GO" id="GO:0016846">
    <property type="term" value="F:carbon-sulfur lyase activity"/>
    <property type="evidence" value="ECO:0007669"/>
    <property type="project" value="TreeGrafter"/>
</dbReference>
<comment type="similarity">
    <text evidence="4">Belongs to the trans-sulfuration enzymes family.</text>
</comment>
<keyword evidence="6" id="KW-1185">Reference proteome</keyword>
<name>A0AAW5QW29_9HYPH</name>
<protein>
    <submittedName>
        <fullName evidence="5">PLP-dependent transferase</fullName>
    </submittedName>
</protein>
<dbReference type="PROSITE" id="PS00868">
    <property type="entry name" value="CYS_MET_METAB_PP"/>
    <property type="match status" value="1"/>
</dbReference>
<proteinExistence type="inferred from homology"/>
<evidence type="ECO:0000256" key="1">
    <source>
        <dbReference type="ARBA" id="ARBA00001933"/>
    </source>
</evidence>
<dbReference type="EMBL" id="JALIDZ010000001">
    <property type="protein sequence ID" value="MCT8970519.1"/>
    <property type="molecule type" value="Genomic_DNA"/>
</dbReference>
<comment type="cofactor">
    <cofactor evidence="1 4">
        <name>pyridoxal 5'-phosphate</name>
        <dbReference type="ChEBI" id="CHEBI:597326"/>
    </cofactor>
</comment>
<feature type="modified residue" description="N6-(pyridoxal phosphate)lysine" evidence="3">
    <location>
        <position position="204"/>
    </location>
</feature>
<dbReference type="AlphaFoldDB" id="A0AAW5QW29"/>
<dbReference type="Gene3D" id="3.90.1150.10">
    <property type="entry name" value="Aspartate Aminotransferase, domain 1"/>
    <property type="match status" value="1"/>
</dbReference>
<dbReference type="Proteomes" id="UP001320898">
    <property type="component" value="Unassembled WGS sequence"/>
</dbReference>
<dbReference type="PANTHER" id="PTHR11808:SF35">
    <property type="entry name" value="CYSTATHIONINE GAMMA-SYNTHASE (AFU_ORTHOLOGUE AFUA_7G01590)"/>
    <property type="match status" value="1"/>
</dbReference>
<organism evidence="5 6">
    <name type="scientific">Microbaculum marinisediminis</name>
    <dbReference type="NCBI Taxonomy" id="2931392"/>
    <lineage>
        <taxon>Bacteria</taxon>
        <taxon>Pseudomonadati</taxon>
        <taxon>Pseudomonadota</taxon>
        <taxon>Alphaproteobacteria</taxon>
        <taxon>Hyphomicrobiales</taxon>
        <taxon>Tepidamorphaceae</taxon>
        <taxon>Microbaculum</taxon>
    </lineage>
</organism>
<dbReference type="InterPro" id="IPR015424">
    <property type="entry name" value="PyrdxlP-dep_Trfase"/>
</dbReference>
<dbReference type="GO" id="GO:0019346">
    <property type="term" value="P:transsulfuration"/>
    <property type="evidence" value="ECO:0007669"/>
    <property type="project" value="InterPro"/>
</dbReference>
<keyword evidence="5" id="KW-0808">Transferase</keyword>
<dbReference type="GO" id="GO:0030170">
    <property type="term" value="F:pyridoxal phosphate binding"/>
    <property type="evidence" value="ECO:0007669"/>
    <property type="project" value="InterPro"/>
</dbReference>
<dbReference type="GO" id="GO:0016740">
    <property type="term" value="F:transferase activity"/>
    <property type="evidence" value="ECO:0007669"/>
    <property type="project" value="UniProtKB-KW"/>
</dbReference>
<accession>A0AAW5QW29</accession>
<dbReference type="Gene3D" id="3.40.640.10">
    <property type="entry name" value="Type I PLP-dependent aspartate aminotransferase-like (Major domain)"/>
    <property type="match status" value="1"/>
</dbReference>
<dbReference type="InterPro" id="IPR015422">
    <property type="entry name" value="PyrdxlP-dep_Trfase_small"/>
</dbReference>
<dbReference type="PANTHER" id="PTHR11808">
    <property type="entry name" value="TRANS-SULFURATION ENZYME FAMILY MEMBER"/>
    <property type="match status" value="1"/>
</dbReference>
<dbReference type="InterPro" id="IPR054542">
    <property type="entry name" value="Cys_met_metab_PP"/>
</dbReference>
<keyword evidence="2 3" id="KW-0663">Pyridoxal phosphate</keyword>